<name>A0A8S5SPM1_9VIRU</name>
<dbReference type="EMBL" id="BK032645">
    <property type="protein sequence ID" value="DAF53005.1"/>
    <property type="molecule type" value="Genomic_DNA"/>
</dbReference>
<proteinExistence type="predicted"/>
<protein>
    <submittedName>
        <fullName evidence="1">Uncharacterized protein</fullName>
    </submittedName>
</protein>
<accession>A0A8S5SPM1</accession>
<sequence>MYEEILKGVQDEDKKELFYAILPSESMARQLEKELAGGNNKGIIYDYVVVNEDLPELTGSEKQIAWAKDIRKKNIYAQINNFVGNDIFRVTDKETVKRNKETLMARMGVDNFSDLTNKALTVDPNGAFNYYKITTSAKEIIESRDLYSTGHRM</sequence>
<organism evidence="1">
    <name type="scientific">Phage sp. ctPjm15</name>
    <dbReference type="NCBI Taxonomy" id="2828006"/>
    <lineage>
        <taxon>Viruses</taxon>
    </lineage>
</organism>
<reference evidence="1" key="1">
    <citation type="journal article" date="2021" name="Proc. Natl. Acad. Sci. U.S.A.">
        <title>A Catalog of Tens of Thousands of Viruses from Human Metagenomes Reveals Hidden Associations with Chronic Diseases.</title>
        <authorList>
            <person name="Tisza M.J."/>
            <person name="Buck C.B."/>
        </authorList>
    </citation>
    <scope>NUCLEOTIDE SEQUENCE</scope>
    <source>
        <strain evidence="1">CtPjm15</strain>
    </source>
</reference>
<evidence type="ECO:0000313" key="1">
    <source>
        <dbReference type="EMBL" id="DAF53005.1"/>
    </source>
</evidence>